<feature type="transmembrane region" description="Helical" evidence="1">
    <location>
        <begin position="26"/>
        <end position="43"/>
    </location>
</feature>
<evidence type="ECO:0000313" key="3">
    <source>
        <dbReference type="Proteomes" id="UP001565200"/>
    </source>
</evidence>
<protein>
    <recommendedName>
        <fullName evidence="4">YbbR-like protein</fullName>
    </recommendedName>
</protein>
<name>A0ABV4CXM6_9BACT</name>
<keyword evidence="1" id="KW-0812">Transmembrane</keyword>
<dbReference type="Proteomes" id="UP001565200">
    <property type="component" value="Unassembled WGS sequence"/>
</dbReference>
<proteinExistence type="predicted"/>
<keyword evidence="1" id="KW-1133">Transmembrane helix</keyword>
<keyword evidence="3" id="KW-1185">Reference proteome</keyword>
<comment type="caution">
    <text evidence="2">The sequence shown here is derived from an EMBL/GenBank/DDBJ whole genome shotgun (WGS) entry which is preliminary data.</text>
</comment>
<dbReference type="PANTHER" id="PTHR37804">
    <property type="entry name" value="CDAA REGULATORY PROTEIN CDAR"/>
    <property type="match status" value="1"/>
</dbReference>
<accession>A0ABV4CXM6</accession>
<dbReference type="RefSeq" id="WP_369863364.1">
    <property type="nucleotide sequence ID" value="NZ_JBCLPP010000014.1"/>
</dbReference>
<dbReference type="EMBL" id="JBCLPP010000014">
    <property type="protein sequence ID" value="MEY8245275.1"/>
    <property type="molecule type" value="Genomic_DNA"/>
</dbReference>
<reference evidence="2 3" key="1">
    <citation type="submission" date="2024-03" db="EMBL/GenBank/DDBJ databases">
        <title>Mouse gut bacterial collection (mGBC) of GemPharmatech.</title>
        <authorList>
            <person name="He Y."/>
            <person name="Dong L."/>
            <person name="Wu D."/>
            <person name="Gao X."/>
            <person name="Lin Z."/>
        </authorList>
    </citation>
    <scope>NUCLEOTIDE SEQUENCE [LARGE SCALE GENOMIC DNA]</scope>
    <source>
        <strain evidence="2 3">54-13</strain>
    </source>
</reference>
<dbReference type="Gene3D" id="2.170.120.30">
    <property type="match status" value="1"/>
</dbReference>
<organism evidence="2 3">
    <name type="scientific">Heminiphilus faecis</name>
    <dbReference type="NCBI Taxonomy" id="2601703"/>
    <lineage>
        <taxon>Bacteria</taxon>
        <taxon>Pseudomonadati</taxon>
        <taxon>Bacteroidota</taxon>
        <taxon>Bacteroidia</taxon>
        <taxon>Bacteroidales</taxon>
        <taxon>Muribaculaceae</taxon>
        <taxon>Heminiphilus</taxon>
    </lineage>
</organism>
<evidence type="ECO:0000256" key="1">
    <source>
        <dbReference type="SAM" id="Phobius"/>
    </source>
</evidence>
<dbReference type="InterPro" id="IPR053154">
    <property type="entry name" value="c-di-AMP_regulator"/>
</dbReference>
<dbReference type="PANTHER" id="PTHR37804:SF1">
    <property type="entry name" value="CDAA REGULATORY PROTEIN CDAR"/>
    <property type="match status" value="1"/>
</dbReference>
<sequence>MGLIRQVSGIFRRIYDALSSARGKEVLLFMLFLLISYVFWLLLTLNNEVQEDMDVPVELVDVPDSVTIITDVPQVIKVSVRDKGSSLMKYRMGGTKVMKINWGDYILTDNKFLVSRADLSSRVRDYFGTGSQVVTVSPDSLRLNYTTSPGRRVVVKVVADFQPSFGNIISGPICTNVDSVLLYSVKDLPHSLVSVETVPIVRGGLTDTTVITARIEPIAGVKMVPDQVTVTVPVEPLIARKQYAPVIVKNMPSDMGMITFPSRIEVSYLVPMSMYNDELYDVNAYVDYNDVRRSVNGKLPVTLSLLPEFYHNTEMSPDSVEYIIEQRHQP</sequence>
<gene>
    <name evidence="2" type="ORF">AAK873_06540</name>
</gene>
<keyword evidence="1" id="KW-0472">Membrane</keyword>
<evidence type="ECO:0000313" key="2">
    <source>
        <dbReference type="EMBL" id="MEY8245275.1"/>
    </source>
</evidence>
<evidence type="ECO:0008006" key="4">
    <source>
        <dbReference type="Google" id="ProtNLM"/>
    </source>
</evidence>